<accession>A0A9K3GF39</accession>
<feature type="region of interest" description="Disordered" evidence="2">
    <location>
        <begin position="517"/>
        <end position="542"/>
    </location>
</feature>
<evidence type="ECO:0000256" key="2">
    <source>
        <dbReference type="SAM" id="MobiDB-lite"/>
    </source>
</evidence>
<name>A0A9K3GF39_9EUKA</name>
<protein>
    <submittedName>
        <fullName evidence="3">Uncharacterized protein</fullName>
    </submittedName>
</protein>
<feature type="compositionally biased region" description="Basic and acidic residues" evidence="2">
    <location>
        <begin position="517"/>
        <end position="530"/>
    </location>
</feature>
<dbReference type="AlphaFoldDB" id="A0A9K3GF39"/>
<organism evidence="3 4">
    <name type="scientific">Kipferlia bialata</name>
    <dbReference type="NCBI Taxonomy" id="797122"/>
    <lineage>
        <taxon>Eukaryota</taxon>
        <taxon>Metamonada</taxon>
        <taxon>Carpediemonas-like organisms</taxon>
        <taxon>Kipferlia</taxon>
    </lineage>
</organism>
<reference evidence="3 4" key="1">
    <citation type="journal article" date="2018" name="PLoS ONE">
        <title>The draft genome of Kipferlia bialata reveals reductive genome evolution in fornicate parasites.</title>
        <authorList>
            <person name="Tanifuji G."/>
            <person name="Takabayashi S."/>
            <person name="Kume K."/>
            <person name="Takagi M."/>
            <person name="Nakayama T."/>
            <person name="Kamikawa R."/>
            <person name="Inagaki Y."/>
            <person name="Hashimoto T."/>
        </authorList>
    </citation>
    <scope>NUCLEOTIDE SEQUENCE [LARGE SCALE GENOMIC DNA]</scope>
    <source>
        <strain evidence="3">NY0173</strain>
    </source>
</reference>
<evidence type="ECO:0000313" key="4">
    <source>
        <dbReference type="Proteomes" id="UP000265618"/>
    </source>
</evidence>
<dbReference type="EMBL" id="BDIP01000453">
    <property type="protein sequence ID" value="GIQ81644.1"/>
    <property type="molecule type" value="Genomic_DNA"/>
</dbReference>
<evidence type="ECO:0000313" key="3">
    <source>
        <dbReference type="EMBL" id="GIQ81644.1"/>
    </source>
</evidence>
<sequence>MKTPFFADWFGQLGDVGEIFHSGVGFRSMESDTERVIEYDTKDGTFGLMDVIDYIVPEFVEQPDGTQEMVWVEDISYLFYDKIDTFTKVDTMNYYGWQFQDKVSAAPIPGCSLSVVDPVYTENARRRGREGPRNRLSLAATLARYREVDRERQSAPLYATFPRPSGVMVDFSRPPLGFEEMKGVVAGMRDIVAESMTSPSALRSSLRASRTSRMCASPTTSVLGDLHTSGLGDSLEDMHMETDALHHSARKGDGGHIPAVTTAEGPASRVARLTLSRDELLVQLERSDEHVAHLQQRVREAERERESVLQLRSRAMEAAKDAFAQRERIEERLQAVRKRHQSLLAVHKSQIALFEKTLALKKGERDRERRRASELETRLAEAEEQVETLQLDSIEQRREIASCDDQVADLQLERERLMKEMASRDGKVVQLQQNLTLVKQEREREREEREREREVAAEALEEKESLLKRVQAQLAESEAQKARLLEDNKTLGRAALEAWEESNRATQQLEAYIAEDEAQREREAVRERQIAMRAQPSVPLEP</sequence>
<feature type="coiled-coil region" evidence="1">
    <location>
        <begin position="277"/>
        <end position="494"/>
    </location>
</feature>
<comment type="caution">
    <text evidence="3">The sequence shown here is derived from an EMBL/GenBank/DDBJ whole genome shotgun (WGS) entry which is preliminary data.</text>
</comment>
<keyword evidence="4" id="KW-1185">Reference proteome</keyword>
<keyword evidence="1" id="KW-0175">Coiled coil</keyword>
<proteinExistence type="predicted"/>
<evidence type="ECO:0000256" key="1">
    <source>
        <dbReference type="SAM" id="Coils"/>
    </source>
</evidence>
<dbReference type="Proteomes" id="UP000265618">
    <property type="component" value="Unassembled WGS sequence"/>
</dbReference>
<gene>
    <name evidence="3" type="ORF">KIPB_002632</name>
</gene>